<dbReference type="Proteomes" id="UP001066276">
    <property type="component" value="Chromosome 3_2"/>
</dbReference>
<gene>
    <name evidence="2" type="ORF">NDU88_001779</name>
</gene>
<keyword evidence="3" id="KW-1185">Reference proteome</keyword>
<reference evidence="2" key="1">
    <citation type="journal article" date="2022" name="bioRxiv">
        <title>Sequencing and chromosome-scale assembly of the giantPleurodeles waltlgenome.</title>
        <authorList>
            <person name="Brown T."/>
            <person name="Elewa A."/>
            <person name="Iarovenko S."/>
            <person name="Subramanian E."/>
            <person name="Araus A.J."/>
            <person name="Petzold A."/>
            <person name="Susuki M."/>
            <person name="Suzuki K.-i.T."/>
            <person name="Hayashi T."/>
            <person name="Toyoda A."/>
            <person name="Oliveira C."/>
            <person name="Osipova E."/>
            <person name="Leigh N.D."/>
            <person name="Simon A."/>
            <person name="Yun M.H."/>
        </authorList>
    </citation>
    <scope>NUCLEOTIDE SEQUENCE</scope>
    <source>
        <strain evidence="2">20211129_DDA</strain>
        <tissue evidence="2">Liver</tissue>
    </source>
</reference>
<organism evidence="2 3">
    <name type="scientific">Pleurodeles waltl</name>
    <name type="common">Iberian ribbed newt</name>
    <dbReference type="NCBI Taxonomy" id="8319"/>
    <lineage>
        <taxon>Eukaryota</taxon>
        <taxon>Metazoa</taxon>
        <taxon>Chordata</taxon>
        <taxon>Craniata</taxon>
        <taxon>Vertebrata</taxon>
        <taxon>Euteleostomi</taxon>
        <taxon>Amphibia</taxon>
        <taxon>Batrachia</taxon>
        <taxon>Caudata</taxon>
        <taxon>Salamandroidea</taxon>
        <taxon>Salamandridae</taxon>
        <taxon>Pleurodelinae</taxon>
        <taxon>Pleurodeles</taxon>
    </lineage>
</organism>
<evidence type="ECO:0000256" key="1">
    <source>
        <dbReference type="SAM" id="MobiDB-lite"/>
    </source>
</evidence>
<feature type="region of interest" description="Disordered" evidence="1">
    <location>
        <begin position="31"/>
        <end position="52"/>
    </location>
</feature>
<accession>A0AAV7TK10</accession>
<evidence type="ECO:0000313" key="3">
    <source>
        <dbReference type="Proteomes" id="UP001066276"/>
    </source>
</evidence>
<dbReference type="EMBL" id="JANPWB010000006">
    <property type="protein sequence ID" value="KAJ1176501.1"/>
    <property type="molecule type" value="Genomic_DNA"/>
</dbReference>
<comment type="caution">
    <text evidence="2">The sequence shown here is derived from an EMBL/GenBank/DDBJ whole genome shotgun (WGS) entry which is preliminary data.</text>
</comment>
<dbReference type="AlphaFoldDB" id="A0AAV7TK10"/>
<name>A0AAV7TK10_PLEWA</name>
<proteinExistence type="predicted"/>
<evidence type="ECO:0000313" key="2">
    <source>
        <dbReference type="EMBL" id="KAJ1176501.1"/>
    </source>
</evidence>
<protein>
    <submittedName>
        <fullName evidence="2">Uncharacterized protein</fullName>
    </submittedName>
</protein>
<sequence>MEVPGDLPVFYWRRAGPSDVLGQVPLRVHPGFAHPGPGQELSAHAPPSAAEEDKWGRVACPDVPVSAAAHSHRPRGL</sequence>